<dbReference type="PANTHER" id="PTHR42929:SF1">
    <property type="entry name" value="INNER MEMBRANE ABC TRANSPORTER PERMEASE PROTEIN YDCU-RELATED"/>
    <property type="match status" value="1"/>
</dbReference>
<evidence type="ECO:0000313" key="10">
    <source>
        <dbReference type="EMBL" id="PRD42576.1"/>
    </source>
</evidence>
<keyword evidence="7 8" id="KW-0472">Membrane</keyword>
<evidence type="ECO:0000256" key="8">
    <source>
        <dbReference type="RuleBase" id="RU363032"/>
    </source>
</evidence>
<keyword evidence="5 8" id="KW-0812">Transmembrane</keyword>
<dbReference type="EMBL" id="PVBR01000011">
    <property type="protein sequence ID" value="PRD42576.1"/>
    <property type="molecule type" value="Genomic_DNA"/>
</dbReference>
<comment type="similarity">
    <text evidence="2">Belongs to the binding-protein-dependent transport system permease family. CysTW subfamily.</text>
</comment>
<dbReference type="PANTHER" id="PTHR42929">
    <property type="entry name" value="INNER MEMBRANE ABC TRANSPORTER PERMEASE PROTEIN YDCU-RELATED-RELATED"/>
    <property type="match status" value="1"/>
</dbReference>
<dbReference type="InterPro" id="IPR000515">
    <property type="entry name" value="MetI-like"/>
</dbReference>
<keyword evidence="6 8" id="KW-1133">Transmembrane helix</keyword>
<comment type="subcellular location">
    <subcellularLocation>
        <location evidence="1 8">Cell membrane</location>
        <topology evidence="1 8">Multi-pass membrane protein</topology>
    </subcellularLocation>
</comment>
<evidence type="ECO:0000256" key="5">
    <source>
        <dbReference type="ARBA" id="ARBA00022692"/>
    </source>
</evidence>
<keyword evidence="11" id="KW-1185">Reference proteome</keyword>
<evidence type="ECO:0000256" key="3">
    <source>
        <dbReference type="ARBA" id="ARBA00022448"/>
    </source>
</evidence>
<gene>
    <name evidence="10" type="ORF">C5748_15890</name>
</gene>
<evidence type="ECO:0000259" key="9">
    <source>
        <dbReference type="PROSITE" id="PS50928"/>
    </source>
</evidence>
<dbReference type="InterPro" id="IPR035906">
    <property type="entry name" value="MetI-like_sf"/>
</dbReference>
<dbReference type="RefSeq" id="WP_105742908.1">
    <property type="nucleotide sequence ID" value="NZ_PVBR01000011.1"/>
</dbReference>
<accession>A0A2S9IPX0</accession>
<keyword evidence="4" id="KW-1003">Cell membrane</keyword>
<dbReference type="GO" id="GO:0055085">
    <property type="term" value="P:transmembrane transport"/>
    <property type="evidence" value="ECO:0007669"/>
    <property type="project" value="InterPro"/>
</dbReference>
<dbReference type="GO" id="GO:0005886">
    <property type="term" value="C:plasma membrane"/>
    <property type="evidence" value="ECO:0007669"/>
    <property type="project" value="UniProtKB-SubCell"/>
</dbReference>
<sequence length="267" mass="28539">MRLLALPFLMMLALLIVWPLVSVVHDSFISGGVWSLGNYRTILSDGYYRQSFLNALGISLITTAVGMFFGFLVAVCLRGHSGGLRRAAMAFANIGANFAGVPLAMAIIFLFGLNGMFTLMLKATGLLEEFNVYSVTGLIIAYSYFQVALATLLITPALDAIGRELEEAAMLMGTGPARFWLRIGLPGVARQLIAIAILLFANAMGTYATTIALTGTSVNVVTIRISELVSGDIFSDPNLANAIAILLFVVLLVPIIVSQIAAREKQG</sequence>
<dbReference type="SUPFAM" id="SSF161098">
    <property type="entry name" value="MetI-like"/>
    <property type="match status" value="1"/>
</dbReference>
<feature type="transmembrane region" description="Helical" evidence="8">
    <location>
        <begin position="89"/>
        <end position="112"/>
    </location>
</feature>
<protein>
    <recommendedName>
        <fullName evidence="9">ABC transmembrane type-1 domain-containing protein</fullName>
    </recommendedName>
</protein>
<evidence type="ECO:0000256" key="4">
    <source>
        <dbReference type="ARBA" id="ARBA00022475"/>
    </source>
</evidence>
<reference evidence="10 11" key="1">
    <citation type="submission" date="2018-02" db="EMBL/GenBank/DDBJ databases">
        <title>The draft genome of Phyllobacterium sp. 1N-3.</title>
        <authorList>
            <person name="Liu L."/>
            <person name="Li L."/>
            <person name="Zhang X."/>
            <person name="Wang T."/>
            <person name="Liang L."/>
        </authorList>
    </citation>
    <scope>NUCLEOTIDE SEQUENCE [LARGE SCALE GENOMIC DNA]</scope>
    <source>
        <strain evidence="10 11">1N-3</strain>
    </source>
</reference>
<comment type="caution">
    <text evidence="10">The sequence shown here is derived from an EMBL/GenBank/DDBJ whole genome shotgun (WGS) entry which is preliminary data.</text>
</comment>
<dbReference type="Gene3D" id="1.10.3720.10">
    <property type="entry name" value="MetI-like"/>
    <property type="match status" value="1"/>
</dbReference>
<feature type="transmembrane region" description="Helical" evidence="8">
    <location>
        <begin position="51"/>
        <end position="77"/>
    </location>
</feature>
<organism evidence="10 11">
    <name type="scientific">Phyllobacterium phragmitis</name>
    <dbReference type="NCBI Taxonomy" id="2670329"/>
    <lineage>
        <taxon>Bacteria</taxon>
        <taxon>Pseudomonadati</taxon>
        <taxon>Pseudomonadota</taxon>
        <taxon>Alphaproteobacteria</taxon>
        <taxon>Hyphomicrobiales</taxon>
        <taxon>Phyllobacteriaceae</taxon>
        <taxon>Phyllobacterium</taxon>
    </lineage>
</organism>
<keyword evidence="3 8" id="KW-0813">Transport</keyword>
<feature type="transmembrane region" description="Helical" evidence="8">
    <location>
        <begin position="239"/>
        <end position="262"/>
    </location>
</feature>
<evidence type="ECO:0000256" key="6">
    <source>
        <dbReference type="ARBA" id="ARBA00022989"/>
    </source>
</evidence>
<dbReference type="Proteomes" id="UP000239434">
    <property type="component" value="Unassembled WGS sequence"/>
</dbReference>
<proteinExistence type="inferred from homology"/>
<evidence type="ECO:0000313" key="11">
    <source>
        <dbReference type="Proteomes" id="UP000239434"/>
    </source>
</evidence>
<feature type="domain" description="ABC transmembrane type-1" evidence="9">
    <location>
        <begin position="52"/>
        <end position="258"/>
    </location>
</feature>
<name>A0A2S9IPX0_9HYPH</name>
<dbReference type="PROSITE" id="PS50928">
    <property type="entry name" value="ABC_TM1"/>
    <property type="match status" value="1"/>
</dbReference>
<feature type="transmembrane region" description="Helical" evidence="8">
    <location>
        <begin position="132"/>
        <end position="158"/>
    </location>
</feature>
<dbReference type="Pfam" id="PF00528">
    <property type="entry name" value="BPD_transp_1"/>
    <property type="match status" value="1"/>
</dbReference>
<evidence type="ECO:0000256" key="1">
    <source>
        <dbReference type="ARBA" id="ARBA00004651"/>
    </source>
</evidence>
<evidence type="ECO:0000256" key="7">
    <source>
        <dbReference type="ARBA" id="ARBA00023136"/>
    </source>
</evidence>
<dbReference type="AlphaFoldDB" id="A0A2S9IPX0"/>
<evidence type="ECO:0000256" key="2">
    <source>
        <dbReference type="ARBA" id="ARBA00007069"/>
    </source>
</evidence>